<proteinExistence type="predicted"/>
<gene>
    <name evidence="2" type="ORF">LKD36_08470</name>
</gene>
<organism evidence="2 3">
    <name type="scientific">Hominiventricola filiformis</name>
    <dbReference type="NCBI Taxonomy" id="2885352"/>
    <lineage>
        <taxon>Bacteria</taxon>
        <taxon>Bacillati</taxon>
        <taxon>Bacillota</taxon>
        <taxon>Clostridia</taxon>
        <taxon>Lachnospirales</taxon>
        <taxon>Lachnospiraceae</taxon>
        <taxon>Hominiventricola</taxon>
    </lineage>
</organism>
<comment type="caution">
    <text evidence="2">The sequence shown here is derived from an EMBL/GenBank/DDBJ whole genome shotgun (WGS) entry which is preliminary data.</text>
</comment>
<feature type="compositionally biased region" description="Acidic residues" evidence="1">
    <location>
        <begin position="54"/>
        <end position="67"/>
    </location>
</feature>
<sequence>MGKRGNTRKKKGMLLAVVMLLCAFLTGCGLLDIRDGGLGMTNPDYNPDDIELEEAQPEESQPEEESTTSEHAEFPNLGEPQKEGTASWLTEAGKAALVEEQEWLRDQGAVFGASFLGYTPDYSFPGKEYQRAETYPYLEGIPEDHIIEYTGDEWYVIVPAEDGWKMSIESCSWNDDFTETSTEELLWESDDGLPLILQCNLSDLYPNVQVTARKGSREVSWKPYYLTYAGEIEPADGVKQLLSGSYMPEEGYLYGMEGSWYCDSAKTDAGEPYFYSVTFLTGESGYPSDMWYYGGLLDGEMEDIRFFWDGYYAYGDPQGESLEFWLNTPDGTRSGTIWLELEGDCLTIHEMEGEAFFPFTSGSVEKFYLRPVAADGENYDYSGNEIDVLLAQPEVQERLELGMAIRDVDGMETIQGEACVLFALGTEHPDQFVAEYYYAVSSSGLVYRMDDLTGEWEPI</sequence>
<dbReference type="RefSeq" id="WP_308459337.1">
    <property type="nucleotide sequence ID" value="NZ_JAJEPS010000007.1"/>
</dbReference>
<protein>
    <submittedName>
        <fullName evidence="2">Uncharacterized protein</fullName>
    </submittedName>
</protein>
<name>A0AAE3D9W2_9FIRM</name>
<dbReference type="EMBL" id="JAJEPS010000007">
    <property type="protein sequence ID" value="MCC2126213.1"/>
    <property type="molecule type" value="Genomic_DNA"/>
</dbReference>
<evidence type="ECO:0000313" key="2">
    <source>
        <dbReference type="EMBL" id="MCC2126213.1"/>
    </source>
</evidence>
<dbReference type="PROSITE" id="PS51257">
    <property type="entry name" value="PROKAR_LIPOPROTEIN"/>
    <property type="match status" value="1"/>
</dbReference>
<reference evidence="2 3" key="1">
    <citation type="submission" date="2021-10" db="EMBL/GenBank/DDBJ databases">
        <title>Anaerobic single-cell dispensing facilitates the cultivation of human gut bacteria.</title>
        <authorList>
            <person name="Afrizal A."/>
        </authorList>
    </citation>
    <scope>NUCLEOTIDE SEQUENCE [LARGE SCALE GENOMIC DNA]</scope>
    <source>
        <strain evidence="2 3">CLA-AA-H276</strain>
    </source>
</reference>
<evidence type="ECO:0000256" key="1">
    <source>
        <dbReference type="SAM" id="MobiDB-lite"/>
    </source>
</evidence>
<evidence type="ECO:0000313" key="3">
    <source>
        <dbReference type="Proteomes" id="UP001198220"/>
    </source>
</evidence>
<feature type="region of interest" description="Disordered" evidence="1">
    <location>
        <begin position="54"/>
        <end position="83"/>
    </location>
</feature>
<dbReference type="Proteomes" id="UP001198220">
    <property type="component" value="Unassembled WGS sequence"/>
</dbReference>
<keyword evidence="3" id="KW-1185">Reference proteome</keyword>
<accession>A0AAE3D9W2</accession>
<dbReference type="AlphaFoldDB" id="A0AAE3D9W2"/>